<evidence type="ECO:0000313" key="1">
    <source>
        <dbReference type="EMBL" id="NQE33107.1"/>
    </source>
</evidence>
<accession>A0ABX2CTT1</accession>
<gene>
    <name evidence="1" type="ORF">E5S67_00824</name>
</gene>
<dbReference type="Proteomes" id="UP000702425">
    <property type="component" value="Unassembled WGS sequence"/>
</dbReference>
<evidence type="ECO:0000313" key="2">
    <source>
        <dbReference type="Proteomes" id="UP000702425"/>
    </source>
</evidence>
<organism evidence="1 2">
    <name type="scientific">Microcoleus asticus IPMA8</name>
    <dbReference type="NCBI Taxonomy" id="2563858"/>
    <lineage>
        <taxon>Bacteria</taxon>
        <taxon>Bacillati</taxon>
        <taxon>Cyanobacteriota</taxon>
        <taxon>Cyanophyceae</taxon>
        <taxon>Oscillatoriophycideae</taxon>
        <taxon>Oscillatoriales</taxon>
        <taxon>Microcoleaceae</taxon>
        <taxon>Microcoleus</taxon>
        <taxon>Microcoleus asticus</taxon>
    </lineage>
</organism>
<sequence length="38" mass="4031">MSEILSYVVVFVNPYGFSLNLGKKVVGLLLPYPSTAGG</sequence>
<proteinExistence type="predicted"/>
<keyword evidence="2" id="KW-1185">Reference proteome</keyword>
<comment type="caution">
    <text evidence="1">The sequence shown here is derived from an EMBL/GenBank/DDBJ whole genome shotgun (WGS) entry which is preliminary data.</text>
</comment>
<protein>
    <submittedName>
        <fullName evidence="1">Uncharacterized protein</fullName>
    </submittedName>
</protein>
<dbReference type="EMBL" id="SRRZ01000010">
    <property type="protein sequence ID" value="NQE33107.1"/>
    <property type="molecule type" value="Genomic_DNA"/>
</dbReference>
<name>A0ABX2CTT1_9CYAN</name>
<reference evidence="1 2" key="1">
    <citation type="journal article" date="2020" name="Sci. Rep.">
        <title>A novel cyanobacterial geosmin producer, revising GeoA distribution and dispersion patterns in Bacteria.</title>
        <authorList>
            <person name="Churro C."/>
            <person name="Semedo-Aguiar A.P."/>
            <person name="Silva A.D."/>
            <person name="Pereira-Leal J.B."/>
            <person name="Leite R.B."/>
        </authorList>
    </citation>
    <scope>NUCLEOTIDE SEQUENCE [LARGE SCALE GENOMIC DNA]</scope>
    <source>
        <strain evidence="1 2">IPMA8</strain>
    </source>
</reference>